<name>B8CBE3_THAPS</name>
<keyword evidence="2" id="KW-0812">Transmembrane</keyword>
<dbReference type="EMBL" id="CM000648">
    <property type="protein sequence ID" value="EED89305.1"/>
    <property type="molecule type" value="Genomic_DNA"/>
</dbReference>
<accession>B8CBE3</accession>
<reference evidence="3 4" key="2">
    <citation type="journal article" date="2008" name="Nature">
        <title>The Phaeodactylum genome reveals the evolutionary history of diatom genomes.</title>
        <authorList>
            <person name="Bowler C."/>
            <person name="Allen A.E."/>
            <person name="Badger J.H."/>
            <person name="Grimwood J."/>
            <person name="Jabbari K."/>
            <person name="Kuo A."/>
            <person name="Maheswari U."/>
            <person name="Martens C."/>
            <person name="Maumus F."/>
            <person name="Otillar R.P."/>
            <person name="Rayko E."/>
            <person name="Salamov A."/>
            <person name="Vandepoele K."/>
            <person name="Beszteri B."/>
            <person name="Gruber A."/>
            <person name="Heijde M."/>
            <person name="Katinka M."/>
            <person name="Mock T."/>
            <person name="Valentin K."/>
            <person name="Verret F."/>
            <person name="Berges J.A."/>
            <person name="Brownlee C."/>
            <person name="Cadoret J.P."/>
            <person name="Chiovitti A."/>
            <person name="Choi C.J."/>
            <person name="Coesel S."/>
            <person name="De Martino A."/>
            <person name="Detter J.C."/>
            <person name="Durkin C."/>
            <person name="Falciatore A."/>
            <person name="Fournet J."/>
            <person name="Haruta M."/>
            <person name="Huysman M.J."/>
            <person name="Jenkins B.D."/>
            <person name="Jiroutova K."/>
            <person name="Jorgensen R.E."/>
            <person name="Joubert Y."/>
            <person name="Kaplan A."/>
            <person name="Kroger N."/>
            <person name="Kroth P.G."/>
            <person name="La Roche J."/>
            <person name="Lindquist E."/>
            <person name="Lommer M."/>
            <person name="Martin-Jezequel V."/>
            <person name="Lopez P.J."/>
            <person name="Lucas S."/>
            <person name="Mangogna M."/>
            <person name="McGinnis K."/>
            <person name="Medlin L.K."/>
            <person name="Montsant A."/>
            <person name="Oudot-Le Secq M.P."/>
            <person name="Napoli C."/>
            <person name="Obornik M."/>
            <person name="Parker M.S."/>
            <person name="Petit J.L."/>
            <person name="Porcel B.M."/>
            <person name="Poulsen N."/>
            <person name="Robison M."/>
            <person name="Rychlewski L."/>
            <person name="Rynearson T.A."/>
            <person name="Schmutz J."/>
            <person name="Shapiro H."/>
            <person name="Siaut M."/>
            <person name="Stanley M."/>
            <person name="Sussman M.R."/>
            <person name="Taylor A.R."/>
            <person name="Vardi A."/>
            <person name="von Dassow P."/>
            <person name="Vyverman W."/>
            <person name="Willis A."/>
            <person name="Wyrwicz L.S."/>
            <person name="Rokhsar D.S."/>
            <person name="Weissenbach J."/>
            <person name="Armbrust E.V."/>
            <person name="Green B.R."/>
            <person name="Van de Peer Y."/>
            <person name="Grigoriev I.V."/>
        </authorList>
    </citation>
    <scope>NUCLEOTIDE SEQUENCE [LARGE SCALE GENOMIC DNA]</scope>
    <source>
        <strain evidence="3 4">CCMP1335</strain>
    </source>
</reference>
<evidence type="ECO:0000256" key="1">
    <source>
        <dbReference type="SAM" id="MobiDB-lite"/>
    </source>
</evidence>
<evidence type="ECO:0000313" key="3">
    <source>
        <dbReference type="EMBL" id="EED89305.1"/>
    </source>
</evidence>
<evidence type="ECO:0000313" key="4">
    <source>
        <dbReference type="Proteomes" id="UP000001449"/>
    </source>
</evidence>
<dbReference type="PaxDb" id="35128-Thaps9463"/>
<feature type="region of interest" description="Disordered" evidence="1">
    <location>
        <begin position="424"/>
        <end position="444"/>
    </location>
</feature>
<dbReference type="AlphaFoldDB" id="B8CBE3"/>
<keyword evidence="2" id="KW-0472">Membrane</keyword>
<dbReference type="InParanoid" id="B8CBE3"/>
<keyword evidence="4" id="KW-1185">Reference proteome</keyword>
<dbReference type="HOGENOM" id="CLU_617522_0_0_1"/>
<dbReference type="Proteomes" id="UP000001449">
    <property type="component" value="Chromosome 13"/>
</dbReference>
<organism evidence="3 4">
    <name type="scientific">Thalassiosira pseudonana</name>
    <name type="common">Marine diatom</name>
    <name type="synonym">Cyclotella nana</name>
    <dbReference type="NCBI Taxonomy" id="35128"/>
    <lineage>
        <taxon>Eukaryota</taxon>
        <taxon>Sar</taxon>
        <taxon>Stramenopiles</taxon>
        <taxon>Ochrophyta</taxon>
        <taxon>Bacillariophyta</taxon>
        <taxon>Coscinodiscophyceae</taxon>
        <taxon>Thalassiosirophycidae</taxon>
        <taxon>Thalassiosirales</taxon>
        <taxon>Thalassiosiraceae</taxon>
        <taxon>Thalassiosira</taxon>
    </lineage>
</organism>
<dbReference type="GeneID" id="7446923"/>
<feature type="region of interest" description="Disordered" evidence="1">
    <location>
        <begin position="361"/>
        <end position="404"/>
    </location>
</feature>
<dbReference type="OMA" id="YAGANEY"/>
<dbReference type="KEGG" id="tps:THAPSDRAFT_9463"/>
<protein>
    <submittedName>
        <fullName evidence="3">Uncharacterized protein</fullName>
    </submittedName>
</protein>
<proteinExistence type="predicted"/>
<evidence type="ECO:0000256" key="2">
    <source>
        <dbReference type="SAM" id="Phobius"/>
    </source>
</evidence>
<sequence>MDRSKMPRTHHLRDNYNHNIFFTRRAQDNTTFGCTPPPPVQFPVYNAESNTTTYVEIPQKVNQVEIIFDYEVRHWSNVQWDEASTSAGESEREGGFISNLFGRSGNNSSEIILQDLENVMVTEIWKTLLKDDAMTWDSSGDECAGLIIESGDDVSSGNDAVGTDDNAELTTPLLETKILSLDVYPPDVVNTNGCIHSADTCTSIHGKMSATYIGNNEYEVSQTVTKLVRSGMETGQFISEGSLALMLEFQGASDMSAGETGVVIPLNTDRGTIWDVLKEDENDYISKYGKLFVSLLAILGTGFILATIVRRRRSRLAKASQAAELADGHEGDLALDENALDTERLESAEDDLPMKHVTEEDEEIRVDEEKNGSSSWGLFGGKKKKEEPQSSMFDVEETKEEEVVTPAALDAPSYEDVLNHVDLSVPPAESDEVEISLSPRSRPE</sequence>
<feature type="transmembrane region" description="Helical" evidence="2">
    <location>
        <begin position="291"/>
        <end position="309"/>
    </location>
</feature>
<reference evidence="3 4" key="1">
    <citation type="journal article" date="2004" name="Science">
        <title>The genome of the diatom Thalassiosira pseudonana: ecology, evolution, and metabolism.</title>
        <authorList>
            <person name="Armbrust E.V."/>
            <person name="Berges J.A."/>
            <person name="Bowler C."/>
            <person name="Green B.R."/>
            <person name="Martinez D."/>
            <person name="Putnam N.H."/>
            <person name="Zhou S."/>
            <person name="Allen A.E."/>
            <person name="Apt K.E."/>
            <person name="Bechner M."/>
            <person name="Brzezinski M.A."/>
            <person name="Chaal B.K."/>
            <person name="Chiovitti A."/>
            <person name="Davis A.K."/>
            <person name="Demarest M.S."/>
            <person name="Detter J.C."/>
            <person name="Glavina T."/>
            <person name="Goodstein D."/>
            <person name="Hadi M.Z."/>
            <person name="Hellsten U."/>
            <person name="Hildebrand M."/>
            <person name="Jenkins B.D."/>
            <person name="Jurka J."/>
            <person name="Kapitonov V.V."/>
            <person name="Kroger N."/>
            <person name="Lau W.W."/>
            <person name="Lane T.W."/>
            <person name="Larimer F.W."/>
            <person name="Lippmeier J.C."/>
            <person name="Lucas S."/>
            <person name="Medina M."/>
            <person name="Montsant A."/>
            <person name="Obornik M."/>
            <person name="Parker M.S."/>
            <person name="Palenik B."/>
            <person name="Pazour G.J."/>
            <person name="Richardson P.M."/>
            <person name="Rynearson T.A."/>
            <person name="Saito M.A."/>
            <person name="Schwartz D.C."/>
            <person name="Thamatrakoln K."/>
            <person name="Valentin K."/>
            <person name="Vardi A."/>
            <person name="Wilkerson F.P."/>
            <person name="Rokhsar D.S."/>
        </authorList>
    </citation>
    <scope>NUCLEOTIDE SEQUENCE [LARGE SCALE GENOMIC DNA]</scope>
    <source>
        <strain evidence="3 4">CCMP1335</strain>
    </source>
</reference>
<keyword evidence="2" id="KW-1133">Transmembrane helix</keyword>
<dbReference type="eggNOG" id="ENOG502QYPM">
    <property type="taxonomic scope" value="Eukaryota"/>
</dbReference>
<dbReference type="RefSeq" id="XP_002293569.1">
    <property type="nucleotide sequence ID" value="XM_002293533.1"/>
</dbReference>
<gene>
    <name evidence="3" type="ORF">THAPSDRAFT_9463</name>
</gene>